<comment type="caution">
    <text evidence="1">The sequence shown here is derived from an EMBL/GenBank/DDBJ whole genome shotgun (WGS) entry which is preliminary data.</text>
</comment>
<protein>
    <submittedName>
        <fullName evidence="1">Arm DNA-binding domain-containing protein</fullName>
    </submittedName>
</protein>
<dbReference type="EMBL" id="CALYLO010000001">
    <property type="protein sequence ID" value="CAH8242828.1"/>
    <property type="molecule type" value="Genomic_DNA"/>
</dbReference>
<evidence type="ECO:0000313" key="1">
    <source>
        <dbReference type="EMBL" id="CAH8242828.1"/>
    </source>
</evidence>
<evidence type="ECO:0000313" key="2">
    <source>
        <dbReference type="EMBL" id="CAH8248859.1"/>
    </source>
</evidence>
<dbReference type="Proteomes" id="UP001154322">
    <property type="component" value="Unassembled WGS sequence"/>
</dbReference>
<keyword evidence="3" id="KW-1185">Reference proteome</keyword>
<dbReference type="EMBL" id="CALYLO010000013">
    <property type="protein sequence ID" value="CAH8248859.1"/>
    <property type="molecule type" value="Genomic_DNA"/>
</dbReference>
<keyword evidence="1" id="KW-0238">DNA-binding</keyword>
<evidence type="ECO:0000313" key="3">
    <source>
        <dbReference type="Proteomes" id="UP001154322"/>
    </source>
</evidence>
<accession>A0ABM9FUM9</accession>
<proteinExistence type="predicted"/>
<organism evidence="1 3">
    <name type="scientific">Paenibacillus melissococcoides</name>
    <dbReference type="NCBI Taxonomy" id="2912268"/>
    <lineage>
        <taxon>Bacteria</taxon>
        <taxon>Bacillati</taxon>
        <taxon>Bacillota</taxon>
        <taxon>Bacilli</taxon>
        <taxon>Bacillales</taxon>
        <taxon>Paenibacillaceae</taxon>
        <taxon>Paenibacillus</taxon>
    </lineage>
</organism>
<name>A0ABM9FUM9_9BACL</name>
<dbReference type="RefSeq" id="WP_213430904.1">
    <property type="nucleotide sequence ID" value="NZ_AP031286.1"/>
</dbReference>
<dbReference type="GO" id="GO:0003677">
    <property type="term" value="F:DNA binding"/>
    <property type="evidence" value="ECO:0007669"/>
    <property type="project" value="UniProtKB-KW"/>
</dbReference>
<sequence length="72" mass="9034">MEIPRIKRRGDRWYFDYSIGEGKNRRLRRESFLSEEKAREAAREVAERRVKEQLKMLEEYEQMARVEWRKEQ</sequence>
<gene>
    <name evidence="1" type="ORF">WJ0W_000011</name>
    <name evidence="2" type="ORF">WJ0W_006043</name>
</gene>
<reference evidence="1" key="1">
    <citation type="submission" date="2022-06" db="EMBL/GenBank/DDBJ databases">
        <authorList>
            <person name="Dietemann V."/>
            <person name="Ory F."/>
            <person name="Dainat B."/>
            <person name="Oberhansli S."/>
        </authorList>
    </citation>
    <scope>NUCLEOTIDE SEQUENCE</scope>
    <source>
        <strain evidence="1">Ena-SAMPLE-TAB-26-04-2022-14:26:32:270-5432</strain>
    </source>
</reference>